<dbReference type="InterPro" id="IPR000674">
    <property type="entry name" value="Ald_Oxase/Xan_DH_a/b"/>
</dbReference>
<evidence type="ECO:0000313" key="6">
    <source>
        <dbReference type="Proteomes" id="UP000586918"/>
    </source>
</evidence>
<feature type="domain" description="Aldehyde oxidase/xanthine dehydrogenase a/b hammerhead" evidence="4">
    <location>
        <begin position="20"/>
        <end position="134"/>
    </location>
</feature>
<dbReference type="InterPro" id="IPR016208">
    <property type="entry name" value="Ald_Oxase/xanthine_DH-like"/>
</dbReference>
<protein>
    <submittedName>
        <fullName evidence="5">Xanthine dehydrogenase family protein</fullName>
    </submittedName>
</protein>
<evidence type="ECO:0000256" key="1">
    <source>
        <dbReference type="ARBA" id="ARBA00022505"/>
    </source>
</evidence>
<dbReference type="Pfam" id="PF20256">
    <property type="entry name" value="MoCoBD_2"/>
    <property type="match status" value="1"/>
</dbReference>
<gene>
    <name evidence="5" type="ORF">HF519_15935</name>
</gene>
<reference evidence="5 6" key="1">
    <citation type="submission" date="2020-04" db="EMBL/GenBank/DDBJ databases">
        <authorList>
            <person name="Klaysubun C."/>
            <person name="Duangmal K."/>
            <person name="Lipun K."/>
        </authorList>
    </citation>
    <scope>NUCLEOTIDE SEQUENCE [LARGE SCALE GENOMIC DNA]</scope>
    <source>
        <strain evidence="5 6">DSM 45300</strain>
    </source>
</reference>
<dbReference type="Gene3D" id="3.30.365.10">
    <property type="entry name" value="Aldehyde oxidase/xanthine dehydrogenase, molybdopterin binding domain"/>
    <property type="match status" value="4"/>
</dbReference>
<dbReference type="EMBL" id="JAAXKZ010000055">
    <property type="protein sequence ID" value="NMH93036.1"/>
    <property type="molecule type" value="Genomic_DNA"/>
</dbReference>
<dbReference type="InterPro" id="IPR037165">
    <property type="entry name" value="AldOxase/xan_DH_Mopterin-bd_sf"/>
</dbReference>
<keyword evidence="6" id="KW-1185">Reference proteome</keyword>
<evidence type="ECO:0000259" key="4">
    <source>
        <dbReference type="SMART" id="SM01008"/>
    </source>
</evidence>
<dbReference type="SUPFAM" id="SSF56003">
    <property type="entry name" value="Molybdenum cofactor-binding domain"/>
    <property type="match status" value="1"/>
</dbReference>
<dbReference type="InterPro" id="IPR046867">
    <property type="entry name" value="AldOxase/xan_DH_MoCoBD2"/>
</dbReference>
<accession>A0A848DKI5</accession>
<evidence type="ECO:0000313" key="5">
    <source>
        <dbReference type="EMBL" id="NMH93036.1"/>
    </source>
</evidence>
<comment type="cofactor">
    <cofactor evidence="3">
        <name>Mo-molybdopterin cytosine dinucleotide</name>
        <dbReference type="ChEBI" id="CHEBI:71308"/>
    </cofactor>
</comment>
<name>A0A848DKI5_9PSEU</name>
<comment type="caution">
    <text evidence="5">The sequence shown here is derived from an EMBL/GenBank/DDBJ whole genome shotgun (WGS) entry which is preliminary data.</text>
</comment>
<dbReference type="Proteomes" id="UP000586918">
    <property type="component" value="Unassembled WGS sequence"/>
</dbReference>
<keyword evidence="1" id="KW-0500">Molybdenum</keyword>
<dbReference type="GO" id="GO:0016491">
    <property type="term" value="F:oxidoreductase activity"/>
    <property type="evidence" value="ECO:0007669"/>
    <property type="project" value="UniProtKB-KW"/>
</dbReference>
<organism evidence="5 6">
    <name type="scientific">Pseudonocardia bannensis</name>
    <dbReference type="NCBI Taxonomy" id="630973"/>
    <lineage>
        <taxon>Bacteria</taxon>
        <taxon>Bacillati</taxon>
        <taxon>Actinomycetota</taxon>
        <taxon>Actinomycetes</taxon>
        <taxon>Pseudonocardiales</taxon>
        <taxon>Pseudonocardiaceae</taxon>
        <taxon>Pseudonocardia</taxon>
    </lineage>
</organism>
<dbReference type="PANTHER" id="PTHR11908">
    <property type="entry name" value="XANTHINE DEHYDROGENASE"/>
    <property type="match status" value="1"/>
</dbReference>
<dbReference type="SMART" id="SM01008">
    <property type="entry name" value="Ald_Xan_dh_C"/>
    <property type="match status" value="1"/>
</dbReference>
<dbReference type="SUPFAM" id="SSF54665">
    <property type="entry name" value="CO dehydrogenase molybdoprotein N-domain-like"/>
    <property type="match status" value="1"/>
</dbReference>
<dbReference type="Pfam" id="PF02738">
    <property type="entry name" value="MoCoBD_1"/>
    <property type="match status" value="1"/>
</dbReference>
<evidence type="ECO:0000256" key="3">
    <source>
        <dbReference type="ARBA" id="ARBA00053029"/>
    </source>
</evidence>
<evidence type="ECO:0000256" key="2">
    <source>
        <dbReference type="ARBA" id="ARBA00023002"/>
    </source>
</evidence>
<dbReference type="PANTHER" id="PTHR11908:SF132">
    <property type="entry name" value="ALDEHYDE OXIDASE 1-RELATED"/>
    <property type="match status" value="1"/>
</dbReference>
<dbReference type="Pfam" id="PF01315">
    <property type="entry name" value="Ald_Xan_dh_C"/>
    <property type="match status" value="1"/>
</dbReference>
<keyword evidence="2" id="KW-0560">Oxidoreductase</keyword>
<dbReference type="GO" id="GO:0005506">
    <property type="term" value="F:iron ion binding"/>
    <property type="evidence" value="ECO:0007669"/>
    <property type="project" value="InterPro"/>
</dbReference>
<proteinExistence type="predicted"/>
<sequence>MGVKMVGARIKRVEDPRLLRGEGAFVDDIDLPGVLHMAVLRSPHAHARVLSVDVGPARELRGVVDAFSAADLGPDPAAIPVLFPVETSRDTPQYALARDAVRYVGEGVAVVVAESRHVAEDALELIEVEYEVLDAVVDSAAAIEPGAPVLHAAAPDNVGARLVYSVGDVDSAFEKADRVVKDRLDMQRYTGIPLETRGVAATRDAVTGELTIWASNQWPHILRGIVAGILGMPERSVRVITPDVGGGFGTKAEVYPEDVLVPLAASRLDRPVKWIEDRNEHFLTLVHSREQTHDLEFAFDADRRITGLRATLITDIGAYQRTLAVINSSLAGTSIAGVYDIPNVHVEVICAATNKSPASPYRGAGAPESAFARERLMDIAARELDIDRAELRRRNLIKPEQMPYDTGMASVEAAVVLDSGDFPAALDEALKMVDYDGFAEKQRTARADGRLIGLGICVYHQLAGTGPFEGASVRVDPSGQVTVNSGAAPQGQGTATMLAQIVADELQVDHESIKVVFGDTGRIGFGVGTFASRNAVMSGTSVLMAATKVREKAMELAAHLLEANVNDLELEEGHAQVKGSPQSRLSLTEIAAAAAPGGSRPPGMEPDLESVQYFENHAAPYSFGVHIAEVEVDRNTGLVEISRYVVVNDAGVIINPMVAEGQIAGGVAQGLGGALMEELVYDAQGQPQSASFMDYILPGSLDVPEIEVGHLHSPSPLNPLGVKGMGEGGAIGGHSAVANAVADAIEHLGVRVTKTPLKPSVVWELIQSAGQQGP</sequence>
<dbReference type="AlphaFoldDB" id="A0A848DKI5"/>
<dbReference type="InterPro" id="IPR036856">
    <property type="entry name" value="Ald_Oxase/Xan_DH_a/b_sf"/>
</dbReference>
<dbReference type="Gene3D" id="3.90.1170.50">
    <property type="entry name" value="Aldehyde oxidase/xanthine dehydrogenase, a/b hammerhead"/>
    <property type="match status" value="1"/>
</dbReference>
<dbReference type="RefSeq" id="WP_169413736.1">
    <property type="nucleotide sequence ID" value="NZ_JAAXKZ010000055.1"/>
</dbReference>
<dbReference type="FunFam" id="3.30.365.10:FF:000001">
    <property type="entry name" value="Xanthine dehydrogenase oxidase"/>
    <property type="match status" value="1"/>
</dbReference>
<dbReference type="InterPro" id="IPR008274">
    <property type="entry name" value="AldOxase/xan_DH_MoCoBD1"/>
</dbReference>